<dbReference type="InterPro" id="IPR035979">
    <property type="entry name" value="RBD_domain_sf"/>
</dbReference>
<reference evidence="5 6" key="1">
    <citation type="journal article" date="2020" name="ISME J.">
        <title>Uncovering the hidden diversity of litter-decomposition mechanisms in mushroom-forming fungi.</title>
        <authorList>
            <person name="Floudas D."/>
            <person name="Bentzer J."/>
            <person name="Ahren D."/>
            <person name="Johansson T."/>
            <person name="Persson P."/>
            <person name="Tunlid A."/>
        </authorList>
    </citation>
    <scope>NUCLEOTIDE SEQUENCE [LARGE SCALE GENOMIC DNA]</scope>
    <source>
        <strain evidence="5 6">CBS 661.87</strain>
    </source>
</reference>
<comment type="caution">
    <text evidence="5">The sequence shown here is derived from an EMBL/GenBank/DDBJ whole genome shotgun (WGS) entry which is preliminary data.</text>
</comment>
<proteinExistence type="predicted"/>
<dbReference type="InterPro" id="IPR000504">
    <property type="entry name" value="RRM_dom"/>
</dbReference>
<dbReference type="InterPro" id="IPR012677">
    <property type="entry name" value="Nucleotide-bd_a/b_plait_sf"/>
</dbReference>
<dbReference type="SMART" id="SM00360">
    <property type="entry name" value="RRM"/>
    <property type="match status" value="1"/>
</dbReference>
<dbReference type="AlphaFoldDB" id="A0A8H5M5B2"/>
<dbReference type="GO" id="GO:0003729">
    <property type="term" value="F:mRNA binding"/>
    <property type="evidence" value="ECO:0007669"/>
    <property type="project" value="TreeGrafter"/>
</dbReference>
<dbReference type="OrthoDB" id="346839at2759"/>
<dbReference type="GO" id="GO:0005634">
    <property type="term" value="C:nucleus"/>
    <property type="evidence" value="ECO:0007669"/>
    <property type="project" value="TreeGrafter"/>
</dbReference>
<evidence type="ECO:0000256" key="3">
    <source>
        <dbReference type="SAM" id="MobiDB-lite"/>
    </source>
</evidence>
<name>A0A8H5M5B2_9AGAR</name>
<dbReference type="SUPFAM" id="SSF54928">
    <property type="entry name" value="RNA-binding domain, RBD"/>
    <property type="match status" value="1"/>
</dbReference>
<keyword evidence="6" id="KW-1185">Reference proteome</keyword>
<feature type="domain" description="RRM" evidence="4">
    <location>
        <begin position="53"/>
        <end position="132"/>
    </location>
</feature>
<feature type="compositionally biased region" description="Basic residues" evidence="3">
    <location>
        <begin position="166"/>
        <end position="176"/>
    </location>
</feature>
<feature type="region of interest" description="Disordered" evidence="3">
    <location>
        <begin position="164"/>
        <end position="185"/>
    </location>
</feature>
<dbReference type="EMBL" id="JAACJP010000011">
    <property type="protein sequence ID" value="KAF5381276.1"/>
    <property type="molecule type" value="Genomic_DNA"/>
</dbReference>
<dbReference type="PANTHER" id="PTHR19965">
    <property type="entry name" value="RNA AND EXPORT FACTOR BINDING PROTEIN"/>
    <property type="match status" value="1"/>
</dbReference>
<protein>
    <recommendedName>
        <fullName evidence="4">RRM domain-containing protein</fullName>
    </recommendedName>
</protein>
<evidence type="ECO:0000313" key="5">
    <source>
        <dbReference type="EMBL" id="KAF5381276.1"/>
    </source>
</evidence>
<dbReference type="PROSITE" id="PS50102">
    <property type="entry name" value="RRM"/>
    <property type="match status" value="1"/>
</dbReference>
<evidence type="ECO:0000313" key="6">
    <source>
        <dbReference type="Proteomes" id="UP000565441"/>
    </source>
</evidence>
<dbReference type="PANTHER" id="PTHR19965:SF35">
    <property type="entry name" value="RNA ANNEALING PROTEIN YRA1"/>
    <property type="match status" value="1"/>
</dbReference>
<dbReference type="Proteomes" id="UP000565441">
    <property type="component" value="Unassembled WGS sequence"/>
</dbReference>
<dbReference type="Gene3D" id="3.30.70.330">
    <property type="match status" value="1"/>
</dbReference>
<evidence type="ECO:0000256" key="2">
    <source>
        <dbReference type="PROSITE-ProRule" id="PRU00176"/>
    </source>
</evidence>
<evidence type="ECO:0000259" key="4">
    <source>
        <dbReference type="PROSITE" id="PS50102"/>
    </source>
</evidence>
<organism evidence="5 6">
    <name type="scientific">Tricholomella constricta</name>
    <dbReference type="NCBI Taxonomy" id="117010"/>
    <lineage>
        <taxon>Eukaryota</taxon>
        <taxon>Fungi</taxon>
        <taxon>Dikarya</taxon>
        <taxon>Basidiomycota</taxon>
        <taxon>Agaricomycotina</taxon>
        <taxon>Agaricomycetes</taxon>
        <taxon>Agaricomycetidae</taxon>
        <taxon>Agaricales</taxon>
        <taxon>Tricholomatineae</taxon>
        <taxon>Lyophyllaceae</taxon>
        <taxon>Tricholomella</taxon>
    </lineage>
</organism>
<dbReference type="Pfam" id="PF00076">
    <property type="entry name" value="RRM_1"/>
    <property type="match status" value="1"/>
</dbReference>
<accession>A0A8H5M5B2</accession>
<keyword evidence="1 2" id="KW-0694">RNA-binding</keyword>
<evidence type="ECO:0000256" key="1">
    <source>
        <dbReference type="ARBA" id="ARBA00022884"/>
    </source>
</evidence>
<gene>
    <name evidence="5" type="ORF">D9615_008379</name>
</gene>
<sequence>MMIGQPYARLNDFHGPKQQLLGNFAGHAAPAWKTNVLPQVPLGKGKLAMEQGSKIFLSRLPLDVGETEVEELFRKTIGPLKESFLVFNSHGKSKGMAVVTFQRPGDAAVAKAKYDGKIVDGRRPLKIEIITDSGPSTINMGPPPVPSLLNRLGGKPNQPVVNVPHPPRHVHPRVHNTRPPTQPRTLPALAIVPTGIPVPPRRVRHKKGPKRIKKFQAAATREQLDKDMEDYRAAADMSGL</sequence>
<dbReference type="InterPro" id="IPR051229">
    <property type="entry name" value="ALYREF_mRNA_export"/>
</dbReference>